<accession>K3WCZ2</accession>
<keyword evidence="5" id="KW-1185">Reference proteome</keyword>
<reference evidence="4" key="3">
    <citation type="submission" date="2015-02" db="UniProtKB">
        <authorList>
            <consortium name="EnsemblProtists"/>
        </authorList>
    </citation>
    <scope>IDENTIFICATION</scope>
    <source>
        <strain evidence="4">DAOM BR144</strain>
    </source>
</reference>
<dbReference type="InterPro" id="IPR036871">
    <property type="entry name" value="PX_dom_sf"/>
</dbReference>
<dbReference type="PROSITE" id="PS50195">
    <property type="entry name" value="PX"/>
    <property type="match status" value="1"/>
</dbReference>
<dbReference type="InterPro" id="IPR013083">
    <property type="entry name" value="Znf_RING/FYVE/PHD"/>
</dbReference>
<reference evidence="5" key="2">
    <citation type="submission" date="2010-04" db="EMBL/GenBank/DDBJ databases">
        <authorList>
            <person name="Buell R."/>
            <person name="Hamilton J."/>
            <person name="Hostetler J."/>
        </authorList>
    </citation>
    <scope>NUCLEOTIDE SEQUENCE [LARGE SCALE GENOMIC DNA]</scope>
    <source>
        <strain evidence="5">DAOM:BR144</strain>
    </source>
</reference>
<dbReference type="EnsemblProtists" id="PYU1_T002833">
    <property type="protein sequence ID" value="PYU1_T002833"/>
    <property type="gene ID" value="PYU1_G002830"/>
</dbReference>
<dbReference type="GO" id="GO:0008270">
    <property type="term" value="F:zinc ion binding"/>
    <property type="evidence" value="ECO:0007669"/>
    <property type="project" value="UniProtKB-KW"/>
</dbReference>
<dbReference type="PANTHER" id="PTHR22765:SF411">
    <property type="entry name" value="OS02G0248440 PROTEIN"/>
    <property type="match status" value="1"/>
</dbReference>
<dbReference type="AlphaFoldDB" id="K3WCZ2"/>
<dbReference type="Proteomes" id="UP000019132">
    <property type="component" value="Unassembled WGS sequence"/>
</dbReference>
<dbReference type="SUPFAM" id="SSF64268">
    <property type="entry name" value="PX domain"/>
    <property type="match status" value="1"/>
</dbReference>
<evidence type="ECO:0008006" key="6">
    <source>
        <dbReference type="Google" id="ProtNLM"/>
    </source>
</evidence>
<feature type="domain" description="PX" evidence="3">
    <location>
        <begin position="36"/>
        <end position="191"/>
    </location>
</feature>
<dbReference type="Pfam" id="PF13639">
    <property type="entry name" value="zf-RING_2"/>
    <property type="match status" value="1"/>
</dbReference>
<evidence type="ECO:0000259" key="2">
    <source>
        <dbReference type="PROSITE" id="PS50089"/>
    </source>
</evidence>
<keyword evidence="1" id="KW-0479">Metal-binding</keyword>
<feature type="domain" description="RING-type" evidence="2">
    <location>
        <begin position="226"/>
        <end position="278"/>
    </location>
</feature>
<dbReference type="SUPFAM" id="SSF57850">
    <property type="entry name" value="RING/U-box"/>
    <property type="match status" value="1"/>
</dbReference>
<keyword evidence="1" id="KW-0862">Zinc</keyword>
<evidence type="ECO:0000259" key="3">
    <source>
        <dbReference type="PROSITE" id="PS50195"/>
    </source>
</evidence>
<dbReference type="SMART" id="SM00184">
    <property type="entry name" value="RING"/>
    <property type="match status" value="1"/>
</dbReference>
<dbReference type="CDD" id="cd06093">
    <property type="entry name" value="PX_domain"/>
    <property type="match status" value="1"/>
</dbReference>
<sequence length="299" mass="34835">MSTSSSPKMLSSPTADLFAGSHCRRLLKVRHQEMNKMEIKTKTLCASLNYDITRFTVYKLQIQSTVRAAGGKGSWALEKRYSEFSFFRRDLLKMIREWEVQLGGSQKAETNEFVLVSNSLRNQITANFPRKHMRCDTEQIIKERLQGLQEFVRKLLDAYADISVYLYNTQENDSLSYSKLREVFLQLEEFLDVPDSQKEEERRQTDAIMALDDVDADEVASQKQTCCICLDDHNPADEHHHHHSNETDKMVKLPCNHQFHEDCIIDWFNASTTCPLCRRPAFKECARVFDFTMRELTEL</sequence>
<dbReference type="Pfam" id="PF00787">
    <property type="entry name" value="PX"/>
    <property type="match status" value="1"/>
</dbReference>
<proteinExistence type="predicted"/>
<dbReference type="PANTHER" id="PTHR22765">
    <property type="entry name" value="RING FINGER AND PROTEASE ASSOCIATED DOMAIN-CONTAINING"/>
    <property type="match status" value="1"/>
</dbReference>
<dbReference type="HOGENOM" id="CLU_066129_0_0_1"/>
<organism evidence="4 5">
    <name type="scientific">Globisporangium ultimum (strain ATCC 200006 / CBS 805.95 / DAOM BR144)</name>
    <name type="common">Pythium ultimum</name>
    <dbReference type="NCBI Taxonomy" id="431595"/>
    <lineage>
        <taxon>Eukaryota</taxon>
        <taxon>Sar</taxon>
        <taxon>Stramenopiles</taxon>
        <taxon>Oomycota</taxon>
        <taxon>Peronosporomycetes</taxon>
        <taxon>Pythiales</taxon>
        <taxon>Pythiaceae</taxon>
        <taxon>Globisporangium</taxon>
    </lineage>
</organism>
<dbReference type="InterPro" id="IPR001841">
    <property type="entry name" value="Znf_RING"/>
</dbReference>
<protein>
    <recommendedName>
        <fullName evidence="6">RING-type domain-containing protein</fullName>
    </recommendedName>
</protein>
<dbReference type="GO" id="GO:0035091">
    <property type="term" value="F:phosphatidylinositol binding"/>
    <property type="evidence" value="ECO:0007669"/>
    <property type="project" value="InterPro"/>
</dbReference>
<dbReference type="GO" id="GO:0061630">
    <property type="term" value="F:ubiquitin protein ligase activity"/>
    <property type="evidence" value="ECO:0007669"/>
    <property type="project" value="TreeGrafter"/>
</dbReference>
<dbReference type="InterPro" id="IPR051826">
    <property type="entry name" value="E3_ubiquitin-ligase_domain"/>
</dbReference>
<dbReference type="STRING" id="431595.K3WCZ2"/>
<dbReference type="PROSITE" id="PS50089">
    <property type="entry name" value="ZF_RING_2"/>
    <property type="match status" value="1"/>
</dbReference>
<dbReference type="Gene3D" id="3.30.40.10">
    <property type="entry name" value="Zinc/RING finger domain, C3HC4 (zinc finger)"/>
    <property type="match status" value="1"/>
</dbReference>
<reference evidence="5" key="1">
    <citation type="journal article" date="2010" name="Genome Biol.">
        <title>Genome sequence of the necrotrophic plant pathogen Pythium ultimum reveals original pathogenicity mechanisms and effector repertoire.</title>
        <authorList>
            <person name="Levesque C.A."/>
            <person name="Brouwer H."/>
            <person name="Cano L."/>
            <person name="Hamilton J.P."/>
            <person name="Holt C."/>
            <person name="Huitema E."/>
            <person name="Raffaele S."/>
            <person name="Robideau G.P."/>
            <person name="Thines M."/>
            <person name="Win J."/>
            <person name="Zerillo M.M."/>
            <person name="Beakes G.W."/>
            <person name="Boore J.L."/>
            <person name="Busam D."/>
            <person name="Dumas B."/>
            <person name="Ferriera S."/>
            <person name="Fuerstenberg S.I."/>
            <person name="Gachon C.M."/>
            <person name="Gaulin E."/>
            <person name="Govers F."/>
            <person name="Grenville-Briggs L."/>
            <person name="Horner N."/>
            <person name="Hostetler J."/>
            <person name="Jiang R.H."/>
            <person name="Johnson J."/>
            <person name="Krajaejun T."/>
            <person name="Lin H."/>
            <person name="Meijer H.J."/>
            <person name="Moore B."/>
            <person name="Morris P."/>
            <person name="Phuntmart V."/>
            <person name="Puiu D."/>
            <person name="Shetty J."/>
            <person name="Stajich J.E."/>
            <person name="Tripathy S."/>
            <person name="Wawra S."/>
            <person name="van West P."/>
            <person name="Whitty B.R."/>
            <person name="Coutinho P.M."/>
            <person name="Henrissat B."/>
            <person name="Martin F."/>
            <person name="Thomas P.D."/>
            <person name="Tyler B.M."/>
            <person name="De Vries R.P."/>
            <person name="Kamoun S."/>
            <person name="Yandell M."/>
            <person name="Tisserat N."/>
            <person name="Buell C.R."/>
        </authorList>
    </citation>
    <scope>NUCLEOTIDE SEQUENCE</scope>
    <source>
        <strain evidence="5">DAOM:BR144</strain>
    </source>
</reference>
<dbReference type="InterPro" id="IPR001683">
    <property type="entry name" value="PX_dom"/>
</dbReference>
<evidence type="ECO:0000256" key="1">
    <source>
        <dbReference type="PROSITE-ProRule" id="PRU00175"/>
    </source>
</evidence>
<dbReference type="GO" id="GO:0006511">
    <property type="term" value="P:ubiquitin-dependent protein catabolic process"/>
    <property type="evidence" value="ECO:0007669"/>
    <property type="project" value="TreeGrafter"/>
</dbReference>
<dbReference type="EMBL" id="GL376628">
    <property type="status" value="NOT_ANNOTATED_CDS"/>
    <property type="molecule type" value="Genomic_DNA"/>
</dbReference>
<evidence type="ECO:0000313" key="4">
    <source>
        <dbReference type="EnsemblProtists" id="PYU1_T002833"/>
    </source>
</evidence>
<evidence type="ECO:0000313" key="5">
    <source>
        <dbReference type="Proteomes" id="UP000019132"/>
    </source>
</evidence>
<dbReference type="Gene3D" id="3.30.1520.10">
    <property type="entry name" value="Phox-like domain"/>
    <property type="match status" value="1"/>
</dbReference>
<name>K3WCZ2_GLOUD</name>
<dbReference type="InParanoid" id="K3WCZ2"/>
<dbReference type="VEuPathDB" id="FungiDB:PYU1_G002830"/>
<dbReference type="OMA" id="CKEFALA"/>
<dbReference type="eggNOG" id="KOG0800">
    <property type="taxonomic scope" value="Eukaryota"/>
</dbReference>
<keyword evidence="1" id="KW-0863">Zinc-finger</keyword>